<evidence type="ECO:0000256" key="1">
    <source>
        <dbReference type="ARBA" id="ARBA00004141"/>
    </source>
</evidence>
<evidence type="ECO:0000256" key="10">
    <source>
        <dbReference type="ARBA" id="ARBA00023136"/>
    </source>
</evidence>
<comment type="subcellular location">
    <subcellularLocation>
        <location evidence="1">Membrane</location>
        <topology evidence="1">Multi-pass membrane protein</topology>
    </subcellularLocation>
</comment>
<evidence type="ECO:0000256" key="7">
    <source>
        <dbReference type="ARBA" id="ARBA00022958"/>
    </source>
</evidence>
<dbReference type="GO" id="GO:0016020">
    <property type="term" value="C:membrane"/>
    <property type="evidence" value="ECO:0007669"/>
    <property type="project" value="UniProtKB-SubCell"/>
</dbReference>
<dbReference type="InterPro" id="IPR010617">
    <property type="entry name" value="TMEM175-like"/>
</dbReference>
<keyword evidence="3" id="KW-0813">Transport</keyword>
<evidence type="ECO:0000256" key="13">
    <source>
        <dbReference type="SAM" id="Phobius"/>
    </source>
</evidence>
<evidence type="ECO:0000256" key="3">
    <source>
        <dbReference type="ARBA" id="ARBA00022448"/>
    </source>
</evidence>
<sequence>MNTPKHISNEASRSLPETKPEKNSALERLIFFSDAIFAIAITLLALDIRLPSLPLNVTDTDLFNALLAIGPKYYSFSMSFLAIGLYWLGHHRLFQYIARYDTILLLLNLLLLMCIAFIPFPSAVIGDYDNLTASIFYALTLAITGSLSAGMWLYASAGGRLLSDELDRRSFRFSLFRVSLAPTLFLLSVGVAALNPFLARILWYLIALVSLIIALLDRKGWRKEALEREH</sequence>
<keyword evidence="7" id="KW-0630">Potassium</keyword>
<dbReference type="RefSeq" id="WP_220209545.1">
    <property type="nucleotide sequence ID" value="NZ_BNJK01000002.1"/>
</dbReference>
<keyword evidence="9" id="KW-0406">Ion transport</keyword>
<keyword evidence="11" id="KW-0407">Ion channel</keyword>
<feature type="transmembrane region" description="Helical" evidence="13">
    <location>
        <begin position="175"/>
        <end position="195"/>
    </location>
</feature>
<dbReference type="GO" id="GO:0015252">
    <property type="term" value="F:proton channel activity"/>
    <property type="evidence" value="ECO:0007669"/>
    <property type="project" value="InterPro"/>
</dbReference>
<reference evidence="14" key="1">
    <citation type="submission" date="2020-10" db="EMBL/GenBank/DDBJ databases">
        <title>Taxonomic study of unclassified bacteria belonging to the class Ktedonobacteria.</title>
        <authorList>
            <person name="Yabe S."/>
            <person name="Wang C.M."/>
            <person name="Zheng Y."/>
            <person name="Sakai Y."/>
            <person name="Cavaletti L."/>
            <person name="Monciardini P."/>
            <person name="Donadio S."/>
        </authorList>
    </citation>
    <scope>NUCLEOTIDE SEQUENCE</scope>
    <source>
        <strain evidence="14">ID150040</strain>
    </source>
</reference>
<feature type="transmembrane region" description="Helical" evidence="13">
    <location>
        <begin position="66"/>
        <end position="88"/>
    </location>
</feature>
<dbReference type="GO" id="GO:0005267">
    <property type="term" value="F:potassium channel activity"/>
    <property type="evidence" value="ECO:0007669"/>
    <property type="project" value="UniProtKB-KW"/>
</dbReference>
<evidence type="ECO:0008006" key="16">
    <source>
        <dbReference type="Google" id="ProtNLM"/>
    </source>
</evidence>
<keyword evidence="8 13" id="KW-1133">Transmembrane helix</keyword>
<evidence type="ECO:0000256" key="12">
    <source>
        <dbReference type="ARBA" id="ARBA00034430"/>
    </source>
</evidence>
<keyword evidence="15" id="KW-1185">Reference proteome</keyword>
<dbReference type="Pfam" id="PF06736">
    <property type="entry name" value="TMEM175"/>
    <property type="match status" value="1"/>
</dbReference>
<comment type="catalytic activity">
    <reaction evidence="12">
        <text>K(+)(in) = K(+)(out)</text>
        <dbReference type="Rhea" id="RHEA:29463"/>
        <dbReference type="ChEBI" id="CHEBI:29103"/>
    </reaction>
</comment>
<proteinExistence type="inferred from homology"/>
<gene>
    <name evidence="14" type="ORF">KSF_089110</name>
</gene>
<comment type="caution">
    <text evidence="14">The sequence shown here is derived from an EMBL/GenBank/DDBJ whole genome shotgun (WGS) entry which is preliminary data.</text>
</comment>
<dbReference type="EMBL" id="BNJK01000002">
    <property type="protein sequence ID" value="GHO98863.1"/>
    <property type="molecule type" value="Genomic_DNA"/>
</dbReference>
<feature type="transmembrane region" description="Helical" evidence="13">
    <location>
        <begin position="100"/>
        <end position="120"/>
    </location>
</feature>
<dbReference type="PANTHER" id="PTHR31462">
    <property type="entry name" value="ENDOSOMAL/LYSOSOMAL POTASSIUM CHANNEL TMEM175"/>
    <property type="match status" value="1"/>
</dbReference>
<keyword evidence="5 13" id="KW-0812">Transmembrane</keyword>
<name>A0A8J3IUN7_9CHLR</name>
<dbReference type="Proteomes" id="UP000597444">
    <property type="component" value="Unassembled WGS sequence"/>
</dbReference>
<evidence type="ECO:0000256" key="4">
    <source>
        <dbReference type="ARBA" id="ARBA00022538"/>
    </source>
</evidence>
<keyword evidence="4" id="KW-0633">Potassium transport</keyword>
<evidence type="ECO:0000256" key="8">
    <source>
        <dbReference type="ARBA" id="ARBA00022989"/>
    </source>
</evidence>
<accession>A0A8J3IUN7</accession>
<feature type="transmembrane region" description="Helical" evidence="13">
    <location>
        <begin position="29"/>
        <end position="46"/>
    </location>
</feature>
<evidence type="ECO:0000313" key="15">
    <source>
        <dbReference type="Proteomes" id="UP000597444"/>
    </source>
</evidence>
<feature type="transmembrane region" description="Helical" evidence="13">
    <location>
        <begin position="135"/>
        <end position="155"/>
    </location>
</feature>
<evidence type="ECO:0000256" key="2">
    <source>
        <dbReference type="ARBA" id="ARBA00006920"/>
    </source>
</evidence>
<organism evidence="14 15">
    <name type="scientific">Reticulibacter mediterranei</name>
    <dbReference type="NCBI Taxonomy" id="2778369"/>
    <lineage>
        <taxon>Bacteria</taxon>
        <taxon>Bacillati</taxon>
        <taxon>Chloroflexota</taxon>
        <taxon>Ktedonobacteria</taxon>
        <taxon>Ktedonobacterales</taxon>
        <taxon>Reticulibacteraceae</taxon>
        <taxon>Reticulibacter</taxon>
    </lineage>
</organism>
<evidence type="ECO:0000256" key="11">
    <source>
        <dbReference type="ARBA" id="ARBA00023303"/>
    </source>
</evidence>
<keyword evidence="6" id="KW-0631">Potassium channel</keyword>
<comment type="similarity">
    <text evidence="2">Belongs to the TMEM175 family.</text>
</comment>
<keyword evidence="10 13" id="KW-0472">Membrane</keyword>
<dbReference type="PANTHER" id="PTHR31462:SF5">
    <property type="entry name" value="ENDOSOMAL_LYSOSOMAL PROTON CHANNEL TMEM175"/>
    <property type="match status" value="1"/>
</dbReference>
<evidence type="ECO:0000256" key="9">
    <source>
        <dbReference type="ARBA" id="ARBA00023065"/>
    </source>
</evidence>
<evidence type="ECO:0000256" key="6">
    <source>
        <dbReference type="ARBA" id="ARBA00022826"/>
    </source>
</evidence>
<feature type="transmembrane region" description="Helical" evidence="13">
    <location>
        <begin position="201"/>
        <end position="218"/>
    </location>
</feature>
<evidence type="ECO:0000313" key="14">
    <source>
        <dbReference type="EMBL" id="GHO98863.1"/>
    </source>
</evidence>
<protein>
    <recommendedName>
        <fullName evidence="16">DUF1211 domain-containing protein</fullName>
    </recommendedName>
</protein>
<dbReference type="AlphaFoldDB" id="A0A8J3IUN7"/>
<evidence type="ECO:0000256" key="5">
    <source>
        <dbReference type="ARBA" id="ARBA00022692"/>
    </source>
</evidence>